<comment type="caution">
    <text evidence="1">The sequence shown here is derived from an EMBL/GenBank/DDBJ whole genome shotgun (WGS) entry which is preliminary data.</text>
</comment>
<sequence>MGLQLGTSTHAVVISSWKAARDLLDRRGAIYSSRPSFLAAEIVMPAPGNYHLALLQYDSKWRKERKTAAEFLKESEIEKRSAISEAESSQLMYELLVEPERFQQHVLRYYGAILISSLYGMRAKEFADNSVVKRFFDGQDDWAAITAPGFIPPFDIFPFLRYVPEFLTPWRGWKQKVQSVGQNQHALYRELVAGVRKRTAQGRSRECFILDLLCRQEKDGYSDIDIEYIAGVLMEGGSDTTANTFETFLLAMAAYPSIMKTAQAEVDRFFGSGKMPTKTKEAELPYLAACLLEVLRWRPSLASGIPHATTQDDIYEGHFIPANTAIIMNIWGINHDPEVFEKPEVFDPTRFLRHPSGSKTSADGGSGPLGRPVWTFGAGRRVCVGQEMARGMLLLTAAKLVWCFDIEAVSPDEIDTSINGFHGGMVLGPKAFQARFRVRGEHRRRVIEQEWANADAYLQRFE</sequence>
<keyword evidence="2" id="KW-1185">Reference proteome</keyword>
<accession>A0ACC1PHS2</accession>
<evidence type="ECO:0000313" key="1">
    <source>
        <dbReference type="EMBL" id="KAJ2991533.1"/>
    </source>
</evidence>
<proteinExistence type="predicted"/>
<organism evidence="1 2">
    <name type="scientific">Xylaria curta</name>
    <dbReference type="NCBI Taxonomy" id="42375"/>
    <lineage>
        <taxon>Eukaryota</taxon>
        <taxon>Fungi</taxon>
        <taxon>Dikarya</taxon>
        <taxon>Ascomycota</taxon>
        <taxon>Pezizomycotina</taxon>
        <taxon>Sordariomycetes</taxon>
        <taxon>Xylariomycetidae</taxon>
        <taxon>Xylariales</taxon>
        <taxon>Xylariaceae</taxon>
        <taxon>Xylaria</taxon>
    </lineage>
</organism>
<protein>
    <submittedName>
        <fullName evidence="1">Uncharacterized protein</fullName>
    </submittedName>
</protein>
<gene>
    <name evidence="1" type="ORF">NUW58_g2480</name>
</gene>
<dbReference type="EMBL" id="JAPDGR010000324">
    <property type="protein sequence ID" value="KAJ2991533.1"/>
    <property type="molecule type" value="Genomic_DNA"/>
</dbReference>
<reference evidence="1" key="1">
    <citation type="submission" date="2022-10" db="EMBL/GenBank/DDBJ databases">
        <title>Genome Sequence of Xylaria curta.</title>
        <authorList>
            <person name="Buettner E."/>
        </authorList>
    </citation>
    <scope>NUCLEOTIDE SEQUENCE</scope>
    <source>
        <strain evidence="1">Babe10</strain>
    </source>
</reference>
<evidence type="ECO:0000313" key="2">
    <source>
        <dbReference type="Proteomes" id="UP001143856"/>
    </source>
</evidence>
<dbReference type="Proteomes" id="UP001143856">
    <property type="component" value="Unassembled WGS sequence"/>
</dbReference>
<name>A0ACC1PHS2_9PEZI</name>